<dbReference type="GO" id="GO:0042393">
    <property type="term" value="F:histone binding"/>
    <property type="evidence" value="ECO:0007669"/>
    <property type="project" value="TreeGrafter"/>
</dbReference>
<organism evidence="3 4">
    <name type="scientific">Daphnia magna</name>
    <dbReference type="NCBI Taxonomy" id="35525"/>
    <lineage>
        <taxon>Eukaryota</taxon>
        <taxon>Metazoa</taxon>
        <taxon>Ecdysozoa</taxon>
        <taxon>Arthropoda</taxon>
        <taxon>Crustacea</taxon>
        <taxon>Branchiopoda</taxon>
        <taxon>Diplostraca</taxon>
        <taxon>Cladocera</taxon>
        <taxon>Anomopoda</taxon>
        <taxon>Daphniidae</taxon>
        <taxon>Daphnia</taxon>
    </lineage>
</organism>
<feature type="compositionally biased region" description="Low complexity" evidence="2">
    <location>
        <begin position="265"/>
        <end position="276"/>
    </location>
</feature>
<protein>
    <submittedName>
        <fullName evidence="3">Putative Condensin-2 complex subunit D3</fullName>
    </submittedName>
</protein>
<feature type="compositionally biased region" description="Polar residues" evidence="2">
    <location>
        <begin position="188"/>
        <end position="214"/>
    </location>
</feature>
<keyword evidence="4" id="KW-1185">Reference proteome</keyword>
<evidence type="ECO:0000256" key="2">
    <source>
        <dbReference type="SAM" id="MobiDB-lite"/>
    </source>
</evidence>
<reference evidence="3 4" key="1">
    <citation type="submission" date="2016-03" db="EMBL/GenBank/DDBJ databases">
        <title>EvidentialGene: Evidence-directed Construction of Genes on Genomes.</title>
        <authorList>
            <person name="Gilbert D.G."/>
            <person name="Choi J.-H."/>
            <person name="Mockaitis K."/>
            <person name="Colbourne J."/>
            <person name="Pfrender M."/>
        </authorList>
    </citation>
    <scope>NUCLEOTIDE SEQUENCE [LARGE SCALE GENOMIC DNA]</scope>
    <source>
        <strain evidence="3 4">Xinb3</strain>
        <tissue evidence="3">Complete organism</tissue>
    </source>
</reference>
<dbReference type="STRING" id="35525.A0A162S138"/>
<dbReference type="EMBL" id="LRGB01000084">
    <property type="protein sequence ID" value="KZS20935.1"/>
    <property type="molecule type" value="Genomic_DNA"/>
</dbReference>
<dbReference type="GO" id="GO:0000779">
    <property type="term" value="C:condensed chromosome, centromeric region"/>
    <property type="evidence" value="ECO:0007669"/>
    <property type="project" value="TreeGrafter"/>
</dbReference>
<feature type="region of interest" description="Disordered" evidence="2">
    <location>
        <begin position="338"/>
        <end position="365"/>
    </location>
</feature>
<feature type="region of interest" description="Disordered" evidence="2">
    <location>
        <begin position="166"/>
        <end position="289"/>
    </location>
</feature>
<dbReference type="AlphaFoldDB" id="A0A162S138"/>
<gene>
    <name evidence="3" type="ORF">APZ42_012058</name>
</gene>
<proteinExistence type="predicted"/>
<dbReference type="Proteomes" id="UP000076858">
    <property type="component" value="Unassembled WGS sequence"/>
</dbReference>
<dbReference type="GO" id="GO:0007076">
    <property type="term" value="P:mitotic chromosome condensation"/>
    <property type="evidence" value="ECO:0007669"/>
    <property type="project" value="InterPro"/>
</dbReference>
<dbReference type="OrthoDB" id="10263978at2759"/>
<dbReference type="PANTHER" id="PTHR14222:SF1">
    <property type="entry name" value="CONDENSIN-2 COMPLEX SUBUNIT D3"/>
    <property type="match status" value="1"/>
</dbReference>
<evidence type="ECO:0000256" key="1">
    <source>
        <dbReference type="SAM" id="Coils"/>
    </source>
</evidence>
<sequence length="365" mass="40843">MLQNMDDEARFQLFFRLTRDVLHGVVEDVMSLKKASTEAVLKDALAVLSSEDIKLASLAASTEDDPVEKEDIAQAIVQSTKKAIIAQVVKRNVIENIVPIVVALKRKLAANKSSLMGNLMQFLRELMKDYKDEIQEILAEDRQLMAEIDFDLKRFEQQERLDAELQTSRVDRTVPPVELINPHEGQEVRTQQGDGRSRVNNSAPEFAETTTDNAELSKRETDTPIGALESNPSESIPPTTVKGQEPITESNKSNAKQFTKERPNESSSPNGESEPPVGQEAPIMDTSRAFLQPEIPNVPLVRNVAAKSLLRSRIMSTPIRKVPHDDVSFQIRDVDISDIHLPDPNQSDSLPELEASAVRPKRRRR</sequence>
<evidence type="ECO:0000313" key="4">
    <source>
        <dbReference type="Proteomes" id="UP000076858"/>
    </source>
</evidence>
<comment type="caution">
    <text evidence="3">The sequence shown here is derived from an EMBL/GenBank/DDBJ whole genome shotgun (WGS) entry which is preliminary data.</text>
</comment>
<dbReference type="InterPro" id="IPR026971">
    <property type="entry name" value="CND1/NCAPD3"/>
</dbReference>
<dbReference type="GO" id="GO:0000796">
    <property type="term" value="C:condensin complex"/>
    <property type="evidence" value="ECO:0007669"/>
    <property type="project" value="TreeGrafter"/>
</dbReference>
<feature type="compositionally biased region" description="Polar residues" evidence="2">
    <location>
        <begin position="230"/>
        <end position="257"/>
    </location>
</feature>
<name>A0A162S138_9CRUS</name>
<accession>A0A162S138</accession>
<evidence type="ECO:0000313" key="3">
    <source>
        <dbReference type="EMBL" id="KZS20935.1"/>
    </source>
</evidence>
<keyword evidence="1" id="KW-0175">Coiled coil</keyword>
<feature type="coiled-coil region" evidence="1">
    <location>
        <begin position="120"/>
        <end position="147"/>
    </location>
</feature>
<dbReference type="PANTHER" id="PTHR14222">
    <property type="entry name" value="CONDENSIN"/>
    <property type="match status" value="1"/>
</dbReference>
<dbReference type="GO" id="GO:0010032">
    <property type="term" value="P:meiotic chromosome condensation"/>
    <property type="evidence" value="ECO:0007669"/>
    <property type="project" value="TreeGrafter"/>
</dbReference>